<dbReference type="EMBL" id="CP108090">
    <property type="protein sequence ID" value="WUQ14141.1"/>
    <property type="molecule type" value="Genomic_DNA"/>
</dbReference>
<evidence type="ECO:0000313" key="2">
    <source>
        <dbReference type="Proteomes" id="UP001432039"/>
    </source>
</evidence>
<gene>
    <name evidence="1" type="ORF">OG517_23440</name>
</gene>
<name>A0ABZ1TGE7_STRVG</name>
<keyword evidence="2" id="KW-1185">Reference proteome</keyword>
<sequence>MSEQPIHTIEDDDTPALDSHLYSAQGVGVRRDLVEAVLGAWGRISPTGDPALTLRSVDQGAINRVENLARLAAEAVAERIEKP</sequence>
<reference evidence="1" key="1">
    <citation type="submission" date="2022-10" db="EMBL/GenBank/DDBJ databases">
        <title>The complete genomes of actinobacterial strains from the NBC collection.</title>
        <authorList>
            <person name="Joergensen T.S."/>
            <person name="Alvarez Arevalo M."/>
            <person name="Sterndorff E.B."/>
            <person name="Faurdal D."/>
            <person name="Vuksanovic O."/>
            <person name="Mourched A.-S."/>
            <person name="Charusanti P."/>
            <person name="Shaw S."/>
            <person name="Blin K."/>
            <person name="Weber T."/>
        </authorList>
    </citation>
    <scope>NUCLEOTIDE SEQUENCE</scope>
    <source>
        <strain evidence="1">NBC_00248</strain>
    </source>
</reference>
<dbReference type="RefSeq" id="WP_328962958.1">
    <property type="nucleotide sequence ID" value="NZ_CP108090.1"/>
</dbReference>
<accession>A0ABZ1TGE7</accession>
<dbReference type="Proteomes" id="UP001432039">
    <property type="component" value="Chromosome"/>
</dbReference>
<protein>
    <submittedName>
        <fullName evidence="1">Uncharacterized protein</fullName>
    </submittedName>
</protein>
<organism evidence="1 2">
    <name type="scientific">Streptomyces virginiae</name>
    <name type="common">Streptomyces cinnamonensis</name>
    <dbReference type="NCBI Taxonomy" id="1961"/>
    <lineage>
        <taxon>Bacteria</taxon>
        <taxon>Bacillati</taxon>
        <taxon>Actinomycetota</taxon>
        <taxon>Actinomycetes</taxon>
        <taxon>Kitasatosporales</taxon>
        <taxon>Streptomycetaceae</taxon>
        <taxon>Streptomyces</taxon>
    </lineage>
</organism>
<proteinExistence type="predicted"/>
<evidence type="ECO:0000313" key="1">
    <source>
        <dbReference type="EMBL" id="WUQ14141.1"/>
    </source>
</evidence>